<dbReference type="PANTHER" id="PTHR42711">
    <property type="entry name" value="ABC TRANSPORTER ATP-BINDING PROTEIN"/>
    <property type="match status" value="1"/>
</dbReference>
<dbReference type="RefSeq" id="WP_160624582.1">
    <property type="nucleotide sequence ID" value="NZ_WUUQ01000001.1"/>
</dbReference>
<comment type="caution">
    <text evidence="6">The sequence shown here is derived from an EMBL/GenBank/DDBJ whole genome shotgun (WGS) entry which is preliminary data.</text>
</comment>
<evidence type="ECO:0000313" key="7">
    <source>
        <dbReference type="Proteomes" id="UP000434036"/>
    </source>
</evidence>
<dbReference type="InterPro" id="IPR003439">
    <property type="entry name" value="ABC_transporter-like_ATP-bd"/>
</dbReference>
<keyword evidence="4 6" id="KW-0067">ATP-binding</keyword>
<organism evidence="6 7">
    <name type="scientific">Copranaerobaculum intestinale</name>
    <dbReference type="NCBI Taxonomy" id="2692629"/>
    <lineage>
        <taxon>Bacteria</taxon>
        <taxon>Bacillati</taxon>
        <taxon>Bacillota</taxon>
        <taxon>Erysipelotrichia</taxon>
        <taxon>Erysipelotrichales</taxon>
        <taxon>Erysipelotrichaceae</taxon>
        <taxon>Copranaerobaculum</taxon>
    </lineage>
</organism>
<evidence type="ECO:0000256" key="3">
    <source>
        <dbReference type="ARBA" id="ARBA00022741"/>
    </source>
</evidence>
<comment type="similarity">
    <text evidence="1">Belongs to the ABC transporter superfamily.</text>
</comment>
<name>A0A6N8U8W7_9FIRM</name>
<evidence type="ECO:0000259" key="5">
    <source>
        <dbReference type="PROSITE" id="PS50893"/>
    </source>
</evidence>
<dbReference type="InterPro" id="IPR050763">
    <property type="entry name" value="ABC_transporter_ATP-binding"/>
</dbReference>
<proteinExistence type="inferred from homology"/>
<keyword evidence="3" id="KW-0547">Nucleotide-binding</keyword>
<dbReference type="SMART" id="SM00382">
    <property type="entry name" value="AAA"/>
    <property type="match status" value="1"/>
</dbReference>
<protein>
    <submittedName>
        <fullName evidence="6">ATP-binding cassette domain-containing protein</fullName>
    </submittedName>
</protein>
<dbReference type="PROSITE" id="PS50893">
    <property type="entry name" value="ABC_TRANSPORTER_2"/>
    <property type="match status" value="1"/>
</dbReference>
<gene>
    <name evidence="6" type="ORF">GSF08_04340</name>
</gene>
<accession>A0A6N8U8W7</accession>
<dbReference type="Pfam" id="PF00005">
    <property type="entry name" value="ABC_tran"/>
    <property type="match status" value="1"/>
</dbReference>
<evidence type="ECO:0000313" key="6">
    <source>
        <dbReference type="EMBL" id="MXQ73163.1"/>
    </source>
</evidence>
<feature type="domain" description="ABC transporter" evidence="5">
    <location>
        <begin position="4"/>
        <end position="229"/>
    </location>
</feature>
<dbReference type="SUPFAM" id="SSF52540">
    <property type="entry name" value="P-loop containing nucleoside triphosphate hydrolases"/>
    <property type="match status" value="1"/>
</dbReference>
<sequence length="304" mass="35045">MSVIEIHDLTKDYGHGRGVFHVSAQVEKGQCYGFLGPNGAGKSTTIRHLMGFSKPQIGRTLIDGKDCWTYSAELQREVGYLPGEIAFPTGMTGAQFLDMQKKMRGISDVTYLDRLLKRFELDPDIGLKQMSLGTKRKLAVVTAFMHDPKILILDEPTSGLDPIMQEIFIDYILEEKKRGKTIFLSSHIFHEVDALCDRIAIIRDGKIVSEFDPEVLKKESDKIYRVTFEDENQWKAFTSHNYTFTSINKPKLRARIQLKNSEITSFITDISQFHIKDFTEFPFSLEDYFMQFYHEDRKFEGVKQ</sequence>
<reference evidence="6 7" key="1">
    <citation type="submission" date="2019-12" db="EMBL/GenBank/DDBJ databases">
        <authorList>
            <person name="Yang R."/>
        </authorList>
    </citation>
    <scope>NUCLEOTIDE SEQUENCE [LARGE SCALE GENOMIC DNA]</scope>
    <source>
        <strain evidence="6 7">DONG20-135</strain>
    </source>
</reference>
<dbReference type="InterPro" id="IPR027417">
    <property type="entry name" value="P-loop_NTPase"/>
</dbReference>
<reference evidence="6 7" key="2">
    <citation type="submission" date="2020-01" db="EMBL/GenBank/DDBJ databases">
        <title>Clostridiaceae sp. nov. isolated from the gut of human by culturomics.</title>
        <authorList>
            <person name="Chang Y."/>
        </authorList>
    </citation>
    <scope>NUCLEOTIDE SEQUENCE [LARGE SCALE GENOMIC DNA]</scope>
    <source>
        <strain evidence="6 7">DONG20-135</strain>
    </source>
</reference>
<dbReference type="GO" id="GO:0005524">
    <property type="term" value="F:ATP binding"/>
    <property type="evidence" value="ECO:0007669"/>
    <property type="project" value="UniProtKB-KW"/>
</dbReference>
<evidence type="ECO:0000256" key="4">
    <source>
        <dbReference type="ARBA" id="ARBA00022840"/>
    </source>
</evidence>
<evidence type="ECO:0000256" key="1">
    <source>
        <dbReference type="ARBA" id="ARBA00005417"/>
    </source>
</evidence>
<dbReference type="Gene3D" id="3.40.50.300">
    <property type="entry name" value="P-loop containing nucleotide triphosphate hydrolases"/>
    <property type="match status" value="1"/>
</dbReference>
<keyword evidence="2" id="KW-0813">Transport</keyword>
<dbReference type="EMBL" id="WUUQ01000001">
    <property type="protein sequence ID" value="MXQ73163.1"/>
    <property type="molecule type" value="Genomic_DNA"/>
</dbReference>
<keyword evidence="7" id="KW-1185">Reference proteome</keyword>
<dbReference type="PANTHER" id="PTHR42711:SF5">
    <property type="entry name" value="ABC TRANSPORTER ATP-BINDING PROTEIN NATA"/>
    <property type="match status" value="1"/>
</dbReference>
<dbReference type="CDD" id="cd03230">
    <property type="entry name" value="ABC_DR_subfamily_A"/>
    <property type="match status" value="1"/>
</dbReference>
<dbReference type="InterPro" id="IPR003593">
    <property type="entry name" value="AAA+_ATPase"/>
</dbReference>
<dbReference type="AlphaFoldDB" id="A0A6N8U8W7"/>
<dbReference type="Proteomes" id="UP000434036">
    <property type="component" value="Unassembled WGS sequence"/>
</dbReference>
<evidence type="ECO:0000256" key="2">
    <source>
        <dbReference type="ARBA" id="ARBA00022448"/>
    </source>
</evidence>
<dbReference type="GO" id="GO:0016887">
    <property type="term" value="F:ATP hydrolysis activity"/>
    <property type="evidence" value="ECO:0007669"/>
    <property type="project" value="InterPro"/>
</dbReference>